<dbReference type="PANTHER" id="PTHR24198">
    <property type="entry name" value="ANKYRIN REPEAT AND PROTEIN KINASE DOMAIN-CONTAINING PROTEIN"/>
    <property type="match status" value="1"/>
</dbReference>
<feature type="repeat" description="ANK" evidence="11">
    <location>
        <begin position="754"/>
        <end position="786"/>
    </location>
</feature>
<feature type="repeat" description="ANK" evidence="11">
    <location>
        <begin position="787"/>
        <end position="819"/>
    </location>
</feature>
<dbReference type="InterPro" id="IPR017455">
    <property type="entry name" value="Znf_FYVE-rel"/>
</dbReference>
<evidence type="ECO:0000256" key="11">
    <source>
        <dbReference type="PROSITE-ProRule" id="PRU00023"/>
    </source>
</evidence>
<feature type="repeat" description="ANK" evidence="11">
    <location>
        <begin position="651"/>
        <end position="672"/>
    </location>
</feature>
<dbReference type="CDD" id="cd18501">
    <property type="entry name" value="BACK_ANKFY1_Rank5"/>
    <property type="match status" value="1"/>
</dbReference>
<feature type="repeat" description="ANK" evidence="11">
    <location>
        <begin position="308"/>
        <end position="340"/>
    </location>
</feature>
<evidence type="ECO:0000313" key="14">
    <source>
        <dbReference type="Proteomes" id="UP000694941"/>
    </source>
</evidence>
<keyword evidence="8" id="KW-0638">Presynaptic neurotoxin</keyword>
<feature type="repeat" description="ANK" evidence="11">
    <location>
        <begin position="126"/>
        <end position="158"/>
    </location>
</feature>
<evidence type="ECO:0000256" key="5">
    <source>
        <dbReference type="ARBA" id="ARBA00022737"/>
    </source>
</evidence>
<dbReference type="InterPro" id="IPR013083">
    <property type="entry name" value="Znf_RING/FYVE/PHD"/>
</dbReference>
<evidence type="ECO:0000256" key="7">
    <source>
        <dbReference type="ARBA" id="ARBA00022833"/>
    </source>
</evidence>
<gene>
    <name evidence="15" type="primary">LOC106470688</name>
</gene>
<dbReference type="InterPro" id="IPR000306">
    <property type="entry name" value="Znf_FYVE"/>
</dbReference>
<evidence type="ECO:0000259" key="13">
    <source>
        <dbReference type="PROSITE" id="PS50178"/>
    </source>
</evidence>
<dbReference type="InterPro" id="IPR049764">
    <property type="entry name" value="ANFY1_FYVE"/>
</dbReference>
<evidence type="ECO:0000256" key="12">
    <source>
        <dbReference type="PROSITE-ProRule" id="PRU00091"/>
    </source>
</evidence>
<dbReference type="SUPFAM" id="SSF57903">
    <property type="entry name" value="FYVE/PHD zinc finger"/>
    <property type="match status" value="1"/>
</dbReference>
<keyword evidence="5" id="KW-0677">Repeat</keyword>
<evidence type="ECO:0000256" key="3">
    <source>
        <dbReference type="ARBA" id="ARBA00022537"/>
    </source>
</evidence>
<dbReference type="SUPFAM" id="SSF48403">
    <property type="entry name" value="Ankyrin repeat"/>
    <property type="match status" value="3"/>
</dbReference>
<proteinExistence type="predicted"/>
<dbReference type="Gene3D" id="1.25.40.20">
    <property type="entry name" value="Ankyrin repeat-containing domain"/>
    <property type="match status" value="8"/>
</dbReference>
<keyword evidence="9 11" id="KW-0040">ANK repeat</keyword>
<dbReference type="Proteomes" id="UP000694941">
    <property type="component" value="Unplaced"/>
</dbReference>
<dbReference type="Pfam" id="PF01363">
    <property type="entry name" value="FYVE"/>
    <property type="match status" value="1"/>
</dbReference>
<feature type="non-terminal residue" evidence="15">
    <location>
        <position position="1"/>
    </location>
</feature>
<dbReference type="SMART" id="SM00064">
    <property type="entry name" value="FYVE"/>
    <property type="match status" value="1"/>
</dbReference>
<dbReference type="Pfam" id="PF13637">
    <property type="entry name" value="Ank_4"/>
    <property type="match status" value="1"/>
</dbReference>
<dbReference type="Gene3D" id="3.30.40.10">
    <property type="entry name" value="Zinc/RING finger domain, C3HC4 (zinc finger)"/>
    <property type="match status" value="1"/>
</dbReference>
<dbReference type="InterPro" id="IPR049763">
    <property type="entry name" value="ANKFY1_BACK"/>
</dbReference>
<protein>
    <submittedName>
        <fullName evidence="15">Rabankyrin-5-like</fullName>
    </submittedName>
</protein>
<evidence type="ECO:0000313" key="15">
    <source>
        <dbReference type="RefSeq" id="XP_022255037.1"/>
    </source>
</evidence>
<evidence type="ECO:0000256" key="8">
    <source>
        <dbReference type="ARBA" id="ARBA00023028"/>
    </source>
</evidence>
<feature type="repeat" description="ANK" evidence="11">
    <location>
        <begin position="193"/>
        <end position="236"/>
    </location>
</feature>
<keyword evidence="7" id="KW-0862">Zinc</keyword>
<evidence type="ECO:0000256" key="2">
    <source>
        <dbReference type="ARBA" id="ARBA00022483"/>
    </source>
</evidence>
<dbReference type="RefSeq" id="XP_022255037.1">
    <property type="nucleotide sequence ID" value="XM_022399329.1"/>
</dbReference>
<dbReference type="Pfam" id="PF00023">
    <property type="entry name" value="Ank"/>
    <property type="match status" value="1"/>
</dbReference>
<feature type="repeat" description="ANK" evidence="11">
    <location>
        <begin position="341"/>
        <end position="373"/>
    </location>
</feature>
<reference evidence="15" key="1">
    <citation type="submission" date="2025-08" db="UniProtKB">
        <authorList>
            <consortium name="RefSeq"/>
        </authorList>
    </citation>
    <scope>IDENTIFICATION</scope>
    <source>
        <tissue evidence="15">Muscle</tissue>
    </source>
</reference>
<feature type="repeat" description="ANK" evidence="11">
    <location>
        <begin position="892"/>
        <end position="924"/>
    </location>
</feature>
<dbReference type="InterPro" id="IPR011011">
    <property type="entry name" value="Znf_FYVE_PHD"/>
</dbReference>
<dbReference type="GeneID" id="106470688"/>
<accession>A0ABM1TGN1</accession>
<feature type="repeat" description="ANK" evidence="11">
    <location>
        <begin position="618"/>
        <end position="650"/>
    </location>
</feature>
<sequence>SLRCHFPFLNFTDFFFRDHGELYRCERALMSSVNVRNCVQFYQIADEIGAETLKNHCSELISTHWSDFTSDDFAHMNAPLLYQMFKAKTDYPLHMAVRTEREDVVFLYLIEYDSQLPGKLNEIDLQGDLPLDLALKTQQESISKTLVSHRASVNATDSHGETLLHKAVKRGDEFAANFLIEHKASVNSTTPIEKETPLHLVSSFGLEDANKDIVEGMTRVAEKLVKNGANPNLQDSNGNTALHRAVAAKNTPVFSLLLASENLDLELRNVNGETVLWYALQFGSYDDDSFAARLVKRGACVDAINPSNGDSLLHLAARARNEPAGVFLATHGAIPNLTNNKGESPLHVACENGLSHLSTVLLQQGANPNLQTTDRNSVEVFTAENDENFAFQQTPLHLAIRNGHEETINAIIEHKVYTHHSTDSSIIVPNFNLKNSRDQSPLSLALDLGLHGISHKLLSCGANINVTNSEGLSLLHQAIQDQDVKSALFLLENGADISLLTKDNDTPLQLAIKRHLPAVVEALCLRGADMNVLDENKNYPLWVALESGQEDISSILVKHGCDCDCWGEGPGGCYQTLLHRSLDENNESVACFLIRSGCDLNTARRPSPDGKGDEEAYDGQTPLHLSCAWGLERVVQTLMEHGCNLNTQDTEGRTPIHVAIANQNTVIISLLLAHPELDLTLRDRQGLTPFAAAMMLKNNKAAESILAREPKAAEQHDNKGRNFLHLAIQKSDIESVLFLLSVNVNIHSRVQDSSQLTPLHVAVETGAEMIVRNLLLAGASINDTTPQKQTALHIAAALDHSAICSVLLENSIDFDAVDINLNNALHLACQKGNLATCRVLLTESRINAEAHNLRGQTPVHVLAQYGRENAAAIFELFMESMPEYPINNPDAEGNTPLLLAYMNGNGNLSRAIVRAGACLGTCNKQGVNIFNFQVATKQLLFRLLDFLPREPPWAEGEYCLECGTKFNIKTRKHHCRHCGRILCSRCSERDMPILKFNLNKAVRVCEMCFDVLTLGSSM</sequence>
<dbReference type="InterPro" id="IPR036770">
    <property type="entry name" value="Ankyrin_rpt-contain_sf"/>
</dbReference>
<keyword evidence="3" id="KW-1052">Target cell membrane</keyword>
<evidence type="ECO:0000256" key="9">
    <source>
        <dbReference type="ARBA" id="ARBA00023043"/>
    </source>
</evidence>
<keyword evidence="6 12" id="KW-0863">Zinc-finger</keyword>
<feature type="repeat" description="ANK" evidence="11">
    <location>
        <begin position="159"/>
        <end position="191"/>
    </location>
</feature>
<comment type="subcellular location">
    <subcellularLocation>
        <location evidence="1">Target cell membrane</location>
    </subcellularLocation>
</comment>
<feature type="domain" description="FYVE-type" evidence="13">
    <location>
        <begin position="953"/>
        <end position="1013"/>
    </location>
</feature>
<feature type="repeat" description="ANK" evidence="11">
    <location>
        <begin position="437"/>
        <end position="469"/>
    </location>
</feature>
<keyword evidence="4" id="KW-0479">Metal-binding</keyword>
<dbReference type="PANTHER" id="PTHR24198:SF191">
    <property type="entry name" value="RABANKYRIN-5-LIKE"/>
    <property type="match status" value="1"/>
</dbReference>
<dbReference type="PRINTS" id="PR01415">
    <property type="entry name" value="ANKYRIN"/>
</dbReference>
<dbReference type="PROSITE" id="PS50088">
    <property type="entry name" value="ANK_REPEAT"/>
    <property type="match status" value="14"/>
</dbReference>
<evidence type="ECO:0000256" key="4">
    <source>
        <dbReference type="ARBA" id="ARBA00022723"/>
    </source>
</evidence>
<feature type="repeat" description="ANK" evidence="11">
    <location>
        <begin position="470"/>
        <end position="502"/>
    </location>
</feature>
<keyword evidence="8" id="KW-0528">Neurotoxin</keyword>
<organism evidence="14 15">
    <name type="scientific">Limulus polyphemus</name>
    <name type="common">Atlantic horseshoe crab</name>
    <dbReference type="NCBI Taxonomy" id="6850"/>
    <lineage>
        <taxon>Eukaryota</taxon>
        <taxon>Metazoa</taxon>
        <taxon>Ecdysozoa</taxon>
        <taxon>Arthropoda</taxon>
        <taxon>Chelicerata</taxon>
        <taxon>Merostomata</taxon>
        <taxon>Xiphosura</taxon>
        <taxon>Limulidae</taxon>
        <taxon>Limulus</taxon>
    </lineage>
</organism>
<keyword evidence="10" id="KW-1053">Target membrane</keyword>
<feature type="repeat" description="ANK" evidence="11">
    <location>
        <begin position="503"/>
        <end position="535"/>
    </location>
</feature>
<evidence type="ECO:0000256" key="1">
    <source>
        <dbReference type="ARBA" id="ARBA00004175"/>
    </source>
</evidence>
<keyword evidence="10" id="KW-0472">Membrane</keyword>
<dbReference type="InterPro" id="IPR002110">
    <property type="entry name" value="Ankyrin_rpt"/>
</dbReference>
<dbReference type="CDD" id="cd15728">
    <property type="entry name" value="FYVE_ANFY1"/>
    <property type="match status" value="1"/>
</dbReference>
<dbReference type="PROSITE" id="PS50297">
    <property type="entry name" value="ANK_REP_REGION"/>
    <property type="match status" value="8"/>
</dbReference>
<feature type="repeat" description="ANK" evidence="11">
    <location>
        <begin position="719"/>
        <end position="751"/>
    </location>
</feature>
<dbReference type="SMART" id="SM00248">
    <property type="entry name" value="ANK"/>
    <property type="match status" value="23"/>
</dbReference>
<evidence type="ECO:0000256" key="10">
    <source>
        <dbReference type="ARBA" id="ARBA00023298"/>
    </source>
</evidence>
<keyword evidence="2" id="KW-0268">Exocytosis</keyword>
<name>A0ABM1TGN1_LIMPO</name>
<dbReference type="Gene3D" id="6.10.250.3030">
    <property type="match status" value="1"/>
</dbReference>
<evidence type="ECO:0000256" key="6">
    <source>
        <dbReference type="ARBA" id="ARBA00022771"/>
    </source>
</evidence>
<dbReference type="Pfam" id="PF12796">
    <property type="entry name" value="Ank_2"/>
    <property type="match status" value="5"/>
</dbReference>
<dbReference type="PROSITE" id="PS50178">
    <property type="entry name" value="ZF_FYVE"/>
    <property type="match status" value="1"/>
</dbReference>
<keyword evidence="8" id="KW-0800">Toxin</keyword>
<keyword evidence="14" id="KW-1185">Reference proteome</keyword>